<dbReference type="SUPFAM" id="SSF53448">
    <property type="entry name" value="Nucleotide-diphospho-sugar transferases"/>
    <property type="match status" value="1"/>
</dbReference>
<dbReference type="PANTHER" id="PTHR43179">
    <property type="entry name" value="RHAMNOSYLTRANSFERASE WBBL"/>
    <property type="match status" value="1"/>
</dbReference>
<feature type="domain" description="Glycosyltransferase 2-like" evidence="5">
    <location>
        <begin position="6"/>
        <end position="150"/>
    </location>
</feature>
<evidence type="ECO:0000256" key="3">
    <source>
        <dbReference type="ARBA" id="ARBA00022676"/>
    </source>
</evidence>
<comment type="caution">
    <text evidence="6">The sequence shown here is derived from an EMBL/GenBank/DDBJ whole genome shotgun (WGS) entry which is preliminary data.</text>
</comment>
<organism evidence="6 7">
    <name type="scientific">Chengkuizengella marina</name>
    <dbReference type="NCBI Taxonomy" id="2507566"/>
    <lineage>
        <taxon>Bacteria</taxon>
        <taxon>Bacillati</taxon>
        <taxon>Bacillota</taxon>
        <taxon>Bacilli</taxon>
        <taxon>Bacillales</taxon>
        <taxon>Paenibacillaceae</taxon>
        <taxon>Chengkuizengella</taxon>
    </lineage>
</organism>
<sequence length="298" mass="35594">MSKLVSIAIPTYNRPDTLMYIINSYLTQDNIGELIIINDGSTKNYTNTIDKISSMCRHKNIKFKYFTNKEKKGAEYCRNKLKEEVEFDYILWGEDDVLLGDNYVNTLIQKKLNNPNIGAIAGRILYIDGKYYQEYPRTIQELEEKNNSKTNVYDFKLLEGYYRIKTDKDHIVPFVHAVCLMDTNFIKKYNYKDIYKINGYREESDFQLYYLLENKKNYYTSDCTCIHLNQRTGGQRQKGRLKNEYYIIKNNNRFIDENYELIVKSFPVKPKFHIKFLFVTNRISLITQSIFRKFFINK</sequence>
<keyword evidence="7" id="KW-1185">Reference proteome</keyword>
<dbReference type="AlphaFoldDB" id="A0A6N9Q3G4"/>
<dbReference type="GO" id="GO:0016757">
    <property type="term" value="F:glycosyltransferase activity"/>
    <property type="evidence" value="ECO:0007669"/>
    <property type="project" value="UniProtKB-KW"/>
</dbReference>
<dbReference type="Gene3D" id="3.90.550.10">
    <property type="entry name" value="Spore Coat Polysaccharide Biosynthesis Protein SpsA, Chain A"/>
    <property type="match status" value="1"/>
</dbReference>
<dbReference type="CDD" id="cd00761">
    <property type="entry name" value="Glyco_tranf_GTA_type"/>
    <property type="match status" value="1"/>
</dbReference>
<evidence type="ECO:0000313" key="7">
    <source>
        <dbReference type="Proteomes" id="UP000448943"/>
    </source>
</evidence>
<evidence type="ECO:0000256" key="2">
    <source>
        <dbReference type="ARBA" id="ARBA00006739"/>
    </source>
</evidence>
<dbReference type="InterPro" id="IPR001173">
    <property type="entry name" value="Glyco_trans_2-like"/>
</dbReference>
<accession>A0A6N9Q3G4</accession>
<evidence type="ECO:0000256" key="1">
    <source>
        <dbReference type="ARBA" id="ARBA00004776"/>
    </source>
</evidence>
<dbReference type="RefSeq" id="WP_235929856.1">
    <property type="nucleotide sequence ID" value="NZ_SIJB01000023.1"/>
</dbReference>
<dbReference type="EMBL" id="SIJB01000023">
    <property type="protein sequence ID" value="NBI29333.1"/>
    <property type="molecule type" value="Genomic_DNA"/>
</dbReference>
<evidence type="ECO:0000313" key="6">
    <source>
        <dbReference type="EMBL" id="NBI29333.1"/>
    </source>
</evidence>
<reference evidence="6 7" key="1">
    <citation type="submission" date="2019-01" db="EMBL/GenBank/DDBJ databases">
        <title>Chengkuizengella sp. nov., isolated from deep-sea sediment of East Pacific Ocean.</title>
        <authorList>
            <person name="Yang J."/>
            <person name="Lai Q."/>
            <person name="Shao Z."/>
        </authorList>
    </citation>
    <scope>NUCLEOTIDE SEQUENCE [LARGE SCALE GENOMIC DNA]</scope>
    <source>
        <strain evidence="6 7">YPA3-1-1</strain>
    </source>
</reference>
<dbReference type="PANTHER" id="PTHR43179:SF12">
    <property type="entry name" value="GALACTOFURANOSYLTRANSFERASE GLFT2"/>
    <property type="match status" value="1"/>
</dbReference>
<dbReference type="Pfam" id="PF00535">
    <property type="entry name" value="Glycos_transf_2"/>
    <property type="match status" value="1"/>
</dbReference>
<name>A0A6N9Q3G4_9BACL</name>
<comment type="pathway">
    <text evidence="1">Cell wall biogenesis; cell wall polysaccharide biosynthesis.</text>
</comment>
<dbReference type="InterPro" id="IPR029044">
    <property type="entry name" value="Nucleotide-diphossugar_trans"/>
</dbReference>
<proteinExistence type="inferred from homology"/>
<protein>
    <submittedName>
        <fullName evidence="6">Glycosyltransferase family 2 protein</fullName>
    </submittedName>
</protein>
<evidence type="ECO:0000256" key="4">
    <source>
        <dbReference type="ARBA" id="ARBA00022679"/>
    </source>
</evidence>
<keyword evidence="4 6" id="KW-0808">Transferase</keyword>
<dbReference type="Proteomes" id="UP000448943">
    <property type="component" value="Unassembled WGS sequence"/>
</dbReference>
<comment type="similarity">
    <text evidence="2">Belongs to the glycosyltransferase 2 family.</text>
</comment>
<evidence type="ECO:0000259" key="5">
    <source>
        <dbReference type="Pfam" id="PF00535"/>
    </source>
</evidence>
<gene>
    <name evidence="6" type="ORF">ERL59_10210</name>
</gene>
<keyword evidence="3" id="KW-0328">Glycosyltransferase</keyword>